<dbReference type="GO" id="GO:1990904">
    <property type="term" value="C:ribonucleoprotein complex"/>
    <property type="evidence" value="ECO:0007669"/>
    <property type="project" value="UniProtKB-KW"/>
</dbReference>
<evidence type="ECO:0000313" key="3">
    <source>
        <dbReference type="Proteomes" id="UP000031056"/>
    </source>
</evidence>
<proteinExistence type="predicted"/>
<keyword evidence="2" id="KW-0687">Ribonucleoprotein</keyword>
<dbReference type="SUPFAM" id="SSF50182">
    <property type="entry name" value="Sm-like ribonucleoproteins"/>
    <property type="match status" value="1"/>
</dbReference>
<dbReference type="PROSITE" id="PS52002">
    <property type="entry name" value="SM"/>
    <property type="match status" value="1"/>
</dbReference>
<dbReference type="HOGENOM" id="CLU_187872_0_0_1"/>
<dbReference type="InterPro" id="IPR001163">
    <property type="entry name" value="Sm_dom_euk/arc"/>
</dbReference>
<dbReference type="EMBL" id="JOKQ01000007">
    <property type="protein sequence ID" value="KHN69450.1"/>
    <property type="molecule type" value="Genomic_DNA"/>
</dbReference>
<dbReference type="RefSeq" id="XP_014563492.1">
    <property type="nucleotide sequence ID" value="XM_014708006.1"/>
</dbReference>
<feature type="domain" description="Sm" evidence="1">
    <location>
        <begin position="4"/>
        <end position="76"/>
    </location>
</feature>
<organism evidence="2 3">
    <name type="scientific">Ordospora colligata OC4</name>
    <dbReference type="NCBI Taxonomy" id="1354746"/>
    <lineage>
        <taxon>Eukaryota</taxon>
        <taxon>Fungi</taxon>
        <taxon>Fungi incertae sedis</taxon>
        <taxon>Microsporidia</taxon>
        <taxon>Ordosporidae</taxon>
        <taxon>Ordospora</taxon>
    </lineage>
</organism>
<dbReference type="InterPro" id="IPR010920">
    <property type="entry name" value="LSM_dom_sf"/>
</dbReference>
<dbReference type="OrthoDB" id="2020720at2759"/>
<dbReference type="VEuPathDB" id="MicrosporidiaDB:M896_070160"/>
<dbReference type="InParanoid" id="A0A0B2UKB3"/>
<dbReference type="Gene3D" id="2.30.30.100">
    <property type="match status" value="1"/>
</dbReference>
<reference evidence="2 3" key="1">
    <citation type="journal article" date="2014" name="MBio">
        <title>The Ordospora colligata genome; evolution of extreme reduction in microsporidia and host-to-parasite horizontal gene transfer.</title>
        <authorList>
            <person name="Pombert J.-F."/>
            <person name="Haag K.L."/>
            <person name="Beidas S."/>
            <person name="Ebert D."/>
            <person name="Keeling P.J."/>
        </authorList>
    </citation>
    <scope>NUCLEOTIDE SEQUENCE [LARGE SCALE GENOMIC DNA]</scope>
    <source>
        <strain evidence="2 3">OC4</strain>
    </source>
</reference>
<protein>
    <submittedName>
        <fullName evidence="2">Small nuclear ribonucleoprotein</fullName>
    </submittedName>
</protein>
<dbReference type="Proteomes" id="UP000031056">
    <property type="component" value="Unassembled WGS sequence"/>
</dbReference>
<dbReference type="InterPro" id="IPR047575">
    <property type="entry name" value="Sm"/>
</dbReference>
<evidence type="ECO:0000259" key="1">
    <source>
        <dbReference type="PROSITE" id="PS52002"/>
    </source>
</evidence>
<sequence length="76" mass="8522">MEVDYSAMYSNFIGKQIKVQICDGSEYKGTSIAIDVYLNISLESAAYYNTANDAVVYYSSLFIKGSYIDHIALENQ</sequence>
<dbReference type="GeneID" id="26261985"/>
<name>A0A0B2UKB3_9MICR</name>
<evidence type="ECO:0000313" key="2">
    <source>
        <dbReference type="EMBL" id="KHN69450.1"/>
    </source>
</evidence>
<keyword evidence="3" id="KW-1185">Reference proteome</keyword>
<gene>
    <name evidence="2" type="ORF">M896_070160</name>
</gene>
<dbReference type="AlphaFoldDB" id="A0A0B2UKB3"/>
<accession>A0A0B2UKB3</accession>
<dbReference type="GO" id="GO:0003723">
    <property type="term" value="F:RNA binding"/>
    <property type="evidence" value="ECO:0007669"/>
    <property type="project" value="InterPro"/>
</dbReference>
<comment type="caution">
    <text evidence="2">The sequence shown here is derived from an EMBL/GenBank/DDBJ whole genome shotgun (WGS) entry which is preliminary data.</text>
</comment>
<dbReference type="Pfam" id="PF01423">
    <property type="entry name" value="LSM"/>
    <property type="match status" value="1"/>
</dbReference>